<comment type="caution">
    <text evidence="2">The sequence shown here is derived from an EMBL/GenBank/DDBJ whole genome shotgun (WGS) entry which is preliminary data.</text>
</comment>
<dbReference type="AlphaFoldDB" id="A0AAV0AG96"/>
<name>A0AAV0AG96_PHAPC</name>
<evidence type="ECO:0000256" key="1">
    <source>
        <dbReference type="SAM" id="MobiDB-lite"/>
    </source>
</evidence>
<proteinExistence type="predicted"/>
<protein>
    <submittedName>
        <fullName evidence="2">Expressed protein</fullName>
    </submittedName>
</protein>
<feature type="compositionally biased region" description="Basic and acidic residues" evidence="1">
    <location>
        <begin position="603"/>
        <end position="622"/>
    </location>
</feature>
<feature type="compositionally biased region" description="Polar residues" evidence="1">
    <location>
        <begin position="438"/>
        <end position="448"/>
    </location>
</feature>
<feature type="compositionally biased region" description="Basic residues" evidence="1">
    <location>
        <begin position="351"/>
        <end position="361"/>
    </location>
</feature>
<evidence type="ECO:0000313" key="2">
    <source>
        <dbReference type="EMBL" id="CAH7666483.1"/>
    </source>
</evidence>
<dbReference type="Proteomes" id="UP001153365">
    <property type="component" value="Unassembled WGS sequence"/>
</dbReference>
<feature type="region of interest" description="Disordered" evidence="1">
    <location>
        <begin position="599"/>
        <end position="626"/>
    </location>
</feature>
<organism evidence="2 3">
    <name type="scientific">Phakopsora pachyrhizi</name>
    <name type="common">Asian soybean rust disease fungus</name>
    <dbReference type="NCBI Taxonomy" id="170000"/>
    <lineage>
        <taxon>Eukaryota</taxon>
        <taxon>Fungi</taxon>
        <taxon>Dikarya</taxon>
        <taxon>Basidiomycota</taxon>
        <taxon>Pucciniomycotina</taxon>
        <taxon>Pucciniomycetes</taxon>
        <taxon>Pucciniales</taxon>
        <taxon>Phakopsoraceae</taxon>
        <taxon>Phakopsora</taxon>
    </lineage>
</organism>
<accession>A0AAV0AG96</accession>
<reference evidence="2" key="1">
    <citation type="submission" date="2022-06" db="EMBL/GenBank/DDBJ databases">
        <authorList>
            <consortium name="SYNGENTA / RWTH Aachen University"/>
        </authorList>
    </citation>
    <scope>NUCLEOTIDE SEQUENCE</scope>
</reference>
<keyword evidence="3" id="KW-1185">Reference proteome</keyword>
<feature type="compositionally biased region" description="Polar residues" evidence="1">
    <location>
        <begin position="165"/>
        <end position="181"/>
    </location>
</feature>
<feature type="compositionally biased region" description="Low complexity" evidence="1">
    <location>
        <begin position="410"/>
        <end position="423"/>
    </location>
</feature>
<feature type="region of interest" description="Disordered" evidence="1">
    <location>
        <begin position="149"/>
        <end position="253"/>
    </location>
</feature>
<feature type="region of interest" description="Disordered" evidence="1">
    <location>
        <begin position="410"/>
        <end position="448"/>
    </location>
</feature>
<dbReference type="EMBL" id="CALTRL010000115">
    <property type="protein sequence ID" value="CAH7666483.1"/>
    <property type="molecule type" value="Genomic_DNA"/>
</dbReference>
<sequence length="750" mass="84589">MSKVLSYSKVPFQQQKPRPLRLSAHNLCIHGRLNPVVSHCTVAAYVYSQARQSYDPIAEAQIMEENERIEDSDYEFQTPDLTDSEVERTRAMKLLGVRDRGNVKFSIASESDEENGQSESEGIDAREQIEKSQQGFYRSKRFTFPQIEVYSRSSSSSPLKPRVQNFLNQKNPQGNQISCSGNRIEGKNLAHKSPSKLNVQLEENKRRSKSNRKNTPEPNVIDREQTLRNRRERRNNKNYKALNNSSEGSDTEVKRCNKSYKKVTISSRKNVGLSSIRTCIENLPRSGTPKSVTRKTRITVDPHQTYGIFNRQVSSGGHRIKPIRGARGRDLRFNDLSCLDIVRKGESSQKKSSKKRQRSRSSSKSSNSSLIIKPNTDCNKSLLKDRSNQSLSSKESASDTLDQFFRVSKNSYKQSSDSSPQKPIITSVYAKSKKDTPNSRSKQSSMNHSEIVLEKGSGGSSLLHSANSLYLKSLRDSKNKINSINSIYGENRDVQDNGSETTELEPTAIDHTIQKLYRAFDKHDLWSNALTEGGESSRRVIKKLNSLNDFKGCHNQIHESSRGNGPRFEYNHPVQINYNSSNLSRLSSNYYLEPSSSISDQNLKADQDGCRSSDNQELRSQVENETDYSNLFDSESLLRVDRSDEFETCNASSNNNGNYYGCSEGEKESLMISKSSSRLAKDKGEEGESLAYLNRYSDSLPSSPLTLNNRYDDDGSDRYSGICDSDESIIQQLSALDNVIFACENLPQSI</sequence>
<feature type="compositionally biased region" description="Basic and acidic residues" evidence="1">
    <location>
        <begin position="220"/>
        <end position="229"/>
    </location>
</feature>
<gene>
    <name evidence="2" type="ORF">PPACK8108_LOCUS836</name>
</gene>
<evidence type="ECO:0000313" key="3">
    <source>
        <dbReference type="Proteomes" id="UP001153365"/>
    </source>
</evidence>
<feature type="region of interest" description="Disordered" evidence="1">
    <location>
        <begin position="344"/>
        <end position="396"/>
    </location>
</feature>